<evidence type="ECO:0000313" key="2">
    <source>
        <dbReference type="EMBL" id="MBA9020108.1"/>
    </source>
</evidence>
<dbReference type="Proteomes" id="UP000587524">
    <property type="component" value="Unassembled WGS sequence"/>
</dbReference>
<feature type="region of interest" description="Disordered" evidence="1">
    <location>
        <begin position="150"/>
        <end position="190"/>
    </location>
</feature>
<comment type="caution">
    <text evidence="2">The sequence shown here is derived from an EMBL/GenBank/DDBJ whole genome shotgun (WGS) entry which is preliminary data.</text>
</comment>
<sequence>MGRRRDRLQFLDVQGLDRVRRPVAAVLAFIAAGSIGPCRVSLTLLSVPYVPLCAACRRPVVQGSHARDRRLVPWYYVFAFPMQQMTVARPERRLSLIVVPMKLNLRRHDPSHPPLACRPSPPQGGRSCLHPRLALPLTLQEHFQQSCRMSAGSGETSLPPCGGDARQGRGGCEGTRRWKPGQRHRRSVKA</sequence>
<gene>
    <name evidence="2" type="ORF">HNQ97_002104</name>
</gene>
<keyword evidence="3" id="KW-1185">Reference proteome</keyword>
<accession>A0ABR6C534</accession>
<protein>
    <submittedName>
        <fullName evidence="2">Uncharacterized protein</fullName>
    </submittedName>
</protein>
<proteinExistence type="predicted"/>
<dbReference type="EMBL" id="JACJHZ010000008">
    <property type="protein sequence ID" value="MBA9020108.1"/>
    <property type="molecule type" value="Genomic_DNA"/>
</dbReference>
<reference evidence="2 3" key="1">
    <citation type="submission" date="2020-08" db="EMBL/GenBank/DDBJ databases">
        <title>Genomic Encyclopedia of Type Strains, Phase IV (KMG-IV): sequencing the most valuable type-strain genomes for metagenomic binning, comparative biology and taxonomic classification.</title>
        <authorList>
            <person name="Goeker M."/>
        </authorList>
    </citation>
    <scope>NUCLEOTIDE SEQUENCE [LARGE SCALE GENOMIC DNA]</scope>
    <source>
        <strain evidence="2 3">DSM 17455</strain>
    </source>
</reference>
<evidence type="ECO:0000313" key="3">
    <source>
        <dbReference type="Proteomes" id="UP000587524"/>
    </source>
</evidence>
<organism evidence="2 3">
    <name type="scientific">Aminobacter ciceronei</name>
    <dbReference type="NCBI Taxonomy" id="150723"/>
    <lineage>
        <taxon>Bacteria</taxon>
        <taxon>Pseudomonadati</taxon>
        <taxon>Pseudomonadota</taxon>
        <taxon>Alphaproteobacteria</taxon>
        <taxon>Hyphomicrobiales</taxon>
        <taxon>Phyllobacteriaceae</taxon>
        <taxon>Aminobacter</taxon>
    </lineage>
</organism>
<evidence type="ECO:0000256" key="1">
    <source>
        <dbReference type="SAM" id="MobiDB-lite"/>
    </source>
</evidence>
<feature type="compositionally biased region" description="Basic residues" evidence="1">
    <location>
        <begin position="177"/>
        <end position="190"/>
    </location>
</feature>
<name>A0ABR6C534_9HYPH</name>